<feature type="compositionally biased region" description="Low complexity" evidence="1">
    <location>
        <begin position="297"/>
        <end position="308"/>
    </location>
</feature>
<feature type="compositionally biased region" description="Low complexity" evidence="1">
    <location>
        <begin position="529"/>
        <end position="544"/>
    </location>
</feature>
<dbReference type="Proteomes" id="UP000278143">
    <property type="component" value="Unassembled WGS sequence"/>
</dbReference>
<feature type="region of interest" description="Disordered" evidence="1">
    <location>
        <begin position="207"/>
        <end position="325"/>
    </location>
</feature>
<feature type="compositionally biased region" description="Polar residues" evidence="1">
    <location>
        <begin position="215"/>
        <end position="224"/>
    </location>
</feature>
<feature type="compositionally biased region" description="Low complexity" evidence="1">
    <location>
        <begin position="245"/>
        <end position="273"/>
    </location>
</feature>
<evidence type="ECO:0000313" key="3">
    <source>
        <dbReference type="EMBL" id="RKP26000.1"/>
    </source>
</evidence>
<feature type="compositionally biased region" description="Pro residues" evidence="1">
    <location>
        <begin position="639"/>
        <end position="648"/>
    </location>
</feature>
<reference evidence="4" key="1">
    <citation type="journal article" date="2018" name="Nat. Microbiol.">
        <title>Leveraging single-cell genomics to expand the fungal tree of life.</title>
        <authorList>
            <person name="Ahrendt S.R."/>
            <person name="Quandt C.A."/>
            <person name="Ciobanu D."/>
            <person name="Clum A."/>
            <person name="Salamov A."/>
            <person name="Andreopoulos B."/>
            <person name="Cheng J.F."/>
            <person name="Woyke T."/>
            <person name="Pelin A."/>
            <person name="Henrissat B."/>
            <person name="Reynolds N.K."/>
            <person name="Benny G.L."/>
            <person name="Smith M.E."/>
            <person name="James T.Y."/>
            <person name="Grigoriev I.V."/>
        </authorList>
    </citation>
    <scope>NUCLEOTIDE SEQUENCE [LARGE SCALE GENOMIC DNA]</scope>
    <source>
        <strain evidence="4">Benny S71-1</strain>
    </source>
</reference>
<evidence type="ECO:0000313" key="4">
    <source>
        <dbReference type="Proteomes" id="UP000278143"/>
    </source>
</evidence>
<proteinExistence type="predicted"/>
<sequence length="743" mass="79546">MDGHTTDLAAQSDTVQQLLRSAVSAPTWVSALTLASHLTEELVGQLQTDWPTFEPAARIIVCLSIACIRPVQLKELSGSLAQLVDMAIKDPDDWVSTLAQLFRRVPTTGRIDLDDIDHIAILSDRIDLLALQLQKGVSFTRDEEAYLNQSAATASASHRAALATAASSSAAASMPLATIRSSEGVTTRAERQTRFQALTATPVSVTAVASGSSGHHQNSPTPSSEPYAGRPRASMAMGSGGGSTAGTTSTSASSAGLFMPRRAPPAASRPAAPKQIPSFLRTGVQRPRPINTSTRVTTTGGSITSASAGTGGNHPGQPSAASESASAQLASPIVPVTPGGRETRMQMLDIAEGAAIIRSVEDEKTRKLQDEAREKELRMQRRRQEIEQRRMQEAEEKRRRMQERNDKRERKRQKSMHTLREREAEERAMEVRLQEQEAERQRELALDSQMPVASPVVSASDSAVSESITVEASPPPPPPAPTSAAVAPTAIVTMAAASKPTTGKCEPKDNASPPSSVKRARYDAGSNVAATTSSPLLPPASASTHGEAALPSDADASVEVKHMAAHPESHANDAHAMAHPTSTPPPPPPHPVHHAHQHHAMMSPGHPHATPPAHNYHYPHPPGPAPAPASMPATAHAGYPPPPHPPPSNVNAASTQSKELLAWIDQNANCLRPDERHYIEAFVMGDRSVPLPQDATVPIYQVVLREERQQDPHTGAIFQVRVMLEMAIDTMRWRQLQMRTPCP</sequence>
<feature type="compositionally biased region" description="Basic and acidic residues" evidence="1">
    <location>
        <begin position="558"/>
        <end position="573"/>
    </location>
</feature>
<keyword evidence="4" id="KW-1185">Reference proteome</keyword>
<accession>A0A4P9Z3B9</accession>
<dbReference type="InterPro" id="IPR056557">
    <property type="entry name" value="NELF-A_N"/>
</dbReference>
<dbReference type="EMBL" id="KZ989545">
    <property type="protein sequence ID" value="RKP26000.1"/>
    <property type="molecule type" value="Genomic_DNA"/>
</dbReference>
<evidence type="ECO:0000259" key="2">
    <source>
        <dbReference type="Pfam" id="PF23553"/>
    </source>
</evidence>
<feature type="compositionally biased region" description="Low complexity" evidence="1">
    <location>
        <begin position="600"/>
        <end position="618"/>
    </location>
</feature>
<organism evidence="3 4">
    <name type="scientific">Syncephalis pseudoplumigaleata</name>
    <dbReference type="NCBI Taxonomy" id="1712513"/>
    <lineage>
        <taxon>Eukaryota</taxon>
        <taxon>Fungi</taxon>
        <taxon>Fungi incertae sedis</taxon>
        <taxon>Zoopagomycota</taxon>
        <taxon>Zoopagomycotina</taxon>
        <taxon>Zoopagomycetes</taxon>
        <taxon>Zoopagales</taxon>
        <taxon>Piptocephalidaceae</taxon>
        <taxon>Syncephalis</taxon>
    </lineage>
</organism>
<feature type="region of interest" description="Disordered" evidence="1">
    <location>
        <begin position="498"/>
        <end position="654"/>
    </location>
</feature>
<protein>
    <recommendedName>
        <fullName evidence="2">NELF-A N-terminal domain-containing protein</fullName>
    </recommendedName>
</protein>
<feature type="compositionally biased region" description="Basic and acidic residues" evidence="1">
    <location>
        <begin position="418"/>
        <end position="445"/>
    </location>
</feature>
<evidence type="ECO:0000256" key="1">
    <source>
        <dbReference type="SAM" id="MobiDB-lite"/>
    </source>
</evidence>
<dbReference type="OrthoDB" id="5599617at2759"/>
<feature type="domain" description="NELF-A N-terminal" evidence="2">
    <location>
        <begin position="27"/>
        <end position="134"/>
    </location>
</feature>
<dbReference type="Pfam" id="PF23553">
    <property type="entry name" value="NELF-A_N"/>
    <property type="match status" value="1"/>
</dbReference>
<dbReference type="AlphaFoldDB" id="A0A4P9Z3B9"/>
<feature type="region of interest" description="Disordered" evidence="1">
    <location>
        <begin position="364"/>
        <end position="458"/>
    </location>
</feature>
<gene>
    <name evidence="3" type="ORF">SYNPS1DRAFT_28286</name>
</gene>
<feature type="compositionally biased region" description="Basic and acidic residues" evidence="1">
    <location>
        <begin position="364"/>
        <end position="408"/>
    </location>
</feature>
<feature type="compositionally biased region" description="Pro residues" evidence="1">
    <location>
        <begin position="619"/>
        <end position="629"/>
    </location>
</feature>
<name>A0A4P9Z3B9_9FUNG</name>